<dbReference type="PANTHER" id="PTHR35983:SF1">
    <property type="entry name" value="UPF0166 PROTEIN TM_0021"/>
    <property type="match status" value="1"/>
</dbReference>
<dbReference type="PANTHER" id="PTHR35983">
    <property type="entry name" value="UPF0166 PROTEIN TM_0021"/>
    <property type="match status" value="1"/>
</dbReference>
<gene>
    <name evidence="2" type="ORF">A4X20_14055</name>
</gene>
<dbReference type="Gene3D" id="3.30.70.120">
    <property type="match status" value="3"/>
</dbReference>
<dbReference type="InterPro" id="IPR011322">
    <property type="entry name" value="N-reg_PII-like_a/b"/>
</dbReference>
<name>A0A178M0D0_MYCIR</name>
<dbReference type="EMBL" id="LWCS01000012">
    <property type="protein sequence ID" value="OAN40741.1"/>
    <property type="molecule type" value="Genomic_DNA"/>
</dbReference>
<dbReference type="OrthoDB" id="9795599at2"/>
<comment type="similarity">
    <text evidence="1">Belongs to the UPF0166 family.</text>
</comment>
<dbReference type="Proteomes" id="UP000078396">
    <property type="component" value="Unassembled WGS sequence"/>
</dbReference>
<evidence type="ECO:0000313" key="2">
    <source>
        <dbReference type="EMBL" id="OAN40741.1"/>
    </source>
</evidence>
<reference evidence="2 3" key="1">
    <citation type="submission" date="2016-04" db="EMBL/GenBank/DDBJ databases">
        <title>Draft Genome Sequences of Staphylococcus capitis Strain H36, S. capitis Strain H65, S. cohnii Strain H62, S. hominis Strain H69, Mycobacterium iranicum Strain H39, Plantibacter sp. Strain H53, Pseudomonas oryzihabitans Strain H72, and Microbacterium sp. Strain H83, isolated from residential settings.</title>
        <authorList>
            <person name="Lymperopoulou D."/>
            <person name="Adams R.I."/>
            <person name="Lindow S."/>
            <person name="Coil D.A."/>
            <person name="Jospin G."/>
            <person name="Eisen J.A."/>
        </authorList>
    </citation>
    <scope>NUCLEOTIDE SEQUENCE [LARGE SCALE GENOMIC DNA]</scope>
    <source>
        <strain evidence="2 3">H39</strain>
    </source>
</reference>
<protein>
    <recommendedName>
        <fullName evidence="4">DUF190 domain-containing protein</fullName>
    </recommendedName>
</protein>
<dbReference type="InterPro" id="IPR003793">
    <property type="entry name" value="UPF0166"/>
</dbReference>
<evidence type="ECO:0008006" key="4">
    <source>
        <dbReference type="Google" id="ProtNLM"/>
    </source>
</evidence>
<accession>A0A178M0D0</accession>
<dbReference type="InterPro" id="IPR015867">
    <property type="entry name" value="N-reg_PII/ATP_PRibTrfase_C"/>
</dbReference>
<organism evidence="2 3">
    <name type="scientific">Mycolicibacterium iranicum</name>
    <name type="common">Mycobacterium iranicum</name>
    <dbReference type="NCBI Taxonomy" id="912594"/>
    <lineage>
        <taxon>Bacteria</taxon>
        <taxon>Bacillati</taxon>
        <taxon>Actinomycetota</taxon>
        <taxon>Actinomycetes</taxon>
        <taxon>Mycobacteriales</taxon>
        <taxon>Mycobacteriaceae</taxon>
        <taxon>Mycolicibacterium</taxon>
    </lineage>
</organism>
<comment type="caution">
    <text evidence="2">The sequence shown here is derived from an EMBL/GenBank/DDBJ whole genome shotgun (WGS) entry which is preliminary data.</text>
</comment>
<sequence>MSGILTLTVYFAERERIGEQFLADAMLDLFERRGVATSIMLRGIASFGPTNVVLSDRSLSLSEDAPVAISAIDAEETIIALVEEVRALTGRGVITLERGYQPHATAYDSVRMSLHLGRRHRIAGEPAYVAVCAVLRRLEFAAADVYLGVDGTVAGRRHRAKFFSRNSEVPLSVIGVGSGAQADAAVEEIRALVPDAWFTLAPTVVCKNTGLHLAAPPSDGAFHKMVVSTSECSLHDGHPIHRELIRRLRESQHASGATVLRGIWGFRGDDRPHGDRFLQLARAVPVTTVLLDTAPSIAESYSIVDELTGHEGIVTIGALAGMLETHTGRTRGSLDLGATGPATDL</sequence>
<dbReference type="STRING" id="912594.AWC12_01770"/>
<dbReference type="SUPFAM" id="SSF54913">
    <property type="entry name" value="GlnB-like"/>
    <property type="match status" value="3"/>
</dbReference>
<proteinExistence type="inferred from homology"/>
<dbReference type="RefSeq" id="WP_064280605.1">
    <property type="nucleotide sequence ID" value="NZ_LWCS01000012.1"/>
</dbReference>
<dbReference type="AlphaFoldDB" id="A0A178M0D0"/>
<dbReference type="Pfam" id="PF02641">
    <property type="entry name" value="DUF190"/>
    <property type="match status" value="3"/>
</dbReference>
<evidence type="ECO:0000256" key="1">
    <source>
        <dbReference type="ARBA" id="ARBA00010554"/>
    </source>
</evidence>
<evidence type="ECO:0000313" key="3">
    <source>
        <dbReference type="Proteomes" id="UP000078396"/>
    </source>
</evidence>